<dbReference type="AlphaFoldDB" id="A0A7J8X9A0"/>
<reference evidence="1 2" key="1">
    <citation type="journal article" date="2019" name="Genome Biol. Evol.">
        <title>Insights into the evolution of the New World diploid cottons (Gossypium, subgenus Houzingenia) based on genome sequencing.</title>
        <authorList>
            <person name="Grover C.E."/>
            <person name="Arick M.A. 2nd"/>
            <person name="Thrash A."/>
            <person name="Conover J.L."/>
            <person name="Sanders W.S."/>
            <person name="Peterson D.G."/>
            <person name="Frelichowski J.E."/>
            <person name="Scheffler J.A."/>
            <person name="Scheffler B.E."/>
            <person name="Wendel J.F."/>
        </authorList>
    </citation>
    <scope>NUCLEOTIDE SEQUENCE [LARGE SCALE GENOMIC DNA]</scope>
    <source>
        <strain evidence="1">185</strain>
        <tissue evidence="1">Leaf</tissue>
    </source>
</reference>
<name>A0A7J8X9A0_GOSAI</name>
<evidence type="ECO:0000313" key="1">
    <source>
        <dbReference type="EMBL" id="MBA0683514.1"/>
    </source>
</evidence>
<accession>A0A7J8X9A0</accession>
<keyword evidence="2" id="KW-1185">Reference proteome</keyword>
<comment type="caution">
    <text evidence="1">The sequence shown here is derived from an EMBL/GenBank/DDBJ whole genome shotgun (WGS) entry which is preliminary data.</text>
</comment>
<evidence type="ECO:0000313" key="2">
    <source>
        <dbReference type="Proteomes" id="UP000593577"/>
    </source>
</evidence>
<organism evidence="1 2">
    <name type="scientific">Gossypium aridum</name>
    <name type="common">American cotton</name>
    <name type="synonym">Erioxylum aridum</name>
    <dbReference type="NCBI Taxonomy" id="34290"/>
    <lineage>
        <taxon>Eukaryota</taxon>
        <taxon>Viridiplantae</taxon>
        <taxon>Streptophyta</taxon>
        <taxon>Embryophyta</taxon>
        <taxon>Tracheophyta</taxon>
        <taxon>Spermatophyta</taxon>
        <taxon>Magnoliopsida</taxon>
        <taxon>eudicotyledons</taxon>
        <taxon>Gunneridae</taxon>
        <taxon>Pentapetalae</taxon>
        <taxon>rosids</taxon>
        <taxon>malvids</taxon>
        <taxon>Malvales</taxon>
        <taxon>Malvaceae</taxon>
        <taxon>Malvoideae</taxon>
        <taxon>Gossypium</taxon>
    </lineage>
</organism>
<dbReference type="EMBL" id="JABFAA010000006">
    <property type="protein sequence ID" value="MBA0683514.1"/>
    <property type="molecule type" value="Genomic_DNA"/>
</dbReference>
<sequence>MTPKAKMWMKFVCIATWIYKNMVECTRNLGKRIFFPHLIIELCKRQGVPTEWMDKTMNPSRKLLGVDVFN</sequence>
<proteinExistence type="predicted"/>
<gene>
    <name evidence="1" type="ORF">Goari_025169</name>
</gene>
<protein>
    <submittedName>
        <fullName evidence="1">Uncharacterized protein</fullName>
    </submittedName>
</protein>
<dbReference type="Proteomes" id="UP000593577">
    <property type="component" value="Unassembled WGS sequence"/>
</dbReference>